<reference evidence="2" key="1">
    <citation type="submission" date="2022-03" db="EMBL/GenBank/DDBJ databases">
        <authorList>
            <person name="Martin H S."/>
        </authorList>
    </citation>
    <scope>NUCLEOTIDE SEQUENCE</scope>
</reference>
<accession>A0ABN8I2W2</accession>
<dbReference type="EMBL" id="OW152827">
    <property type="protein sequence ID" value="CAH2044245.1"/>
    <property type="molecule type" value="Genomic_DNA"/>
</dbReference>
<organism evidence="2 3">
    <name type="scientific">Iphiclides podalirius</name>
    <name type="common">scarce swallowtail</name>
    <dbReference type="NCBI Taxonomy" id="110791"/>
    <lineage>
        <taxon>Eukaryota</taxon>
        <taxon>Metazoa</taxon>
        <taxon>Ecdysozoa</taxon>
        <taxon>Arthropoda</taxon>
        <taxon>Hexapoda</taxon>
        <taxon>Insecta</taxon>
        <taxon>Pterygota</taxon>
        <taxon>Neoptera</taxon>
        <taxon>Endopterygota</taxon>
        <taxon>Lepidoptera</taxon>
        <taxon>Glossata</taxon>
        <taxon>Ditrysia</taxon>
        <taxon>Papilionoidea</taxon>
        <taxon>Papilionidae</taxon>
        <taxon>Papilioninae</taxon>
        <taxon>Iphiclides</taxon>
    </lineage>
</organism>
<protein>
    <submittedName>
        <fullName evidence="2">Uncharacterized protein</fullName>
    </submittedName>
</protein>
<name>A0ABN8I2W2_9NEOP</name>
<gene>
    <name evidence="2" type="ORF">IPOD504_LOCUS4649</name>
</gene>
<feature type="compositionally biased region" description="Acidic residues" evidence="1">
    <location>
        <begin position="15"/>
        <end position="26"/>
    </location>
</feature>
<feature type="non-terminal residue" evidence="2">
    <location>
        <position position="80"/>
    </location>
</feature>
<proteinExistence type="predicted"/>
<evidence type="ECO:0000313" key="3">
    <source>
        <dbReference type="Proteomes" id="UP000837857"/>
    </source>
</evidence>
<keyword evidence="3" id="KW-1185">Reference proteome</keyword>
<evidence type="ECO:0000256" key="1">
    <source>
        <dbReference type="SAM" id="MobiDB-lite"/>
    </source>
</evidence>
<evidence type="ECO:0000313" key="2">
    <source>
        <dbReference type="EMBL" id="CAH2044245.1"/>
    </source>
</evidence>
<dbReference type="Proteomes" id="UP000837857">
    <property type="component" value="Chromosome 15"/>
</dbReference>
<feature type="region of interest" description="Disordered" evidence="1">
    <location>
        <begin position="1"/>
        <end position="40"/>
    </location>
</feature>
<sequence>MIVKKKTRKERDVIQFDEDSEHDELMDQGSGRADARQPPREALCDVNKAEFPKSAPPLAGPTAETSASTYFRRRGCKALL</sequence>